<keyword evidence="1" id="KW-1133">Transmembrane helix</keyword>
<evidence type="ECO:0000313" key="3">
    <source>
        <dbReference type="Proteomes" id="UP001059617"/>
    </source>
</evidence>
<keyword evidence="1" id="KW-0812">Transmembrane</keyword>
<keyword evidence="3" id="KW-1185">Reference proteome</keyword>
<proteinExistence type="predicted"/>
<accession>A0ABY5WAZ5</accession>
<dbReference type="RefSeq" id="WP_259867219.1">
    <property type="nucleotide sequence ID" value="NZ_BAAAST010000053.1"/>
</dbReference>
<feature type="transmembrane region" description="Helical" evidence="1">
    <location>
        <begin position="12"/>
        <end position="33"/>
    </location>
</feature>
<sequence length="224" mass="24280">MSLELHRNRRSLALGVLVALAGLVGLFCAWNAANTLSTVFYAIFGGLAVLLGAGLVREEFRPFRFGVGAEGLTLTGGTVPWPEVVSVALDEPVSGPGGPYVRLVTTDGDERVVLKLDDVRESRAEVAEVLERHGGARFTDAPRERRTRLALPDFRIVLRGYERGHVDALLRRAGDALLPGGEHDRPAVRASIDEARLPVAGRGYDREQVDRALRAITVKLLGEP</sequence>
<organism evidence="2 3">
    <name type="scientific">Dactylosporangium fulvum</name>
    <dbReference type="NCBI Taxonomy" id="53359"/>
    <lineage>
        <taxon>Bacteria</taxon>
        <taxon>Bacillati</taxon>
        <taxon>Actinomycetota</taxon>
        <taxon>Actinomycetes</taxon>
        <taxon>Micromonosporales</taxon>
        <taxon>Micromonosporaceae</taxon>
        <taxon>Dactylosporangium</taxon>
    </lineage>
</organism>
<protein>
    <recommendedName>
        <fullName evidence="4">DivIVA domain-containing protein</fullName>
    </recommendedName>
</protein>
<evidence type="ECO:0000313" key="2">
    <source>
        <dbReference type="EMBL" id="UWP87228.1"/>
    </source>
</evidence>
<feature type="transmembrane region" description="Helical" evidence="1">
    <location>
        <begin position="39"/>
        <end position="56"/>
    </location>
</feature>
<dbReference type="EMBL" id="CP073720">
    <property type="protein sequence ID" value="UWP87228.1"/>
    <property type="molecule type" value="Genomic_DNA"/>
</dbReference>
<dbReference type="Proteomes" id="UP001059617">
    <property type="component" value="Chromosome"/>
</dbReference>
<reference evidence="2" key="1">
    <citation type="submission" date="2021-04" db="EMBL/GenBank/DDBJ databases">
        <authorList>
            <person name="Hartkoorn R.C."/>
            <person name="Beaudoing E."/>
            <person name="Hot D."/>
        </authorList>
    </citation>
    <scope>NUCLEOTIDE SEQUENCE</scope>
    <source>
        <strain evidence="2">NRRL B-16292</strain>
    </source>
</reference>
<gene>
    <name evidence="2" type="ORF">Dfulv_24485</name>
</gene>
<evidence type="ECO:0008006" key="4">
    <source>
        <dbReference type="Google" id="ProtNLM"/>
    </source>
</evidence>
<evidence type="ECO:0000256" key="1">
    <source>
        <dbReference type="SAM" id="Phobius"/>
    </source>
</evidence>
<reference evidence="2" key="2">
    <citation type="submission" date="2022-09" db="EMBL/GenBank/DDBJ databases">
        <title>Biosynthetic gene clusters of Dactylosporangioum fulvum.</title>
        <authorList>
            <person name="Caradec T."/>
        </authorList>
    </citation>
    <scope>NUCLEOTIDE SEQUENCE</scope>
    <source>
        <strain evidence="2">NRRL B-16292</strain>
    </source>
</reference>
<keyword evidence="1" id="KW-0472">Membrane</keyword>
<name>A0ABY5WAZ5_9ACTN</name>